<evidence type="ECO:0000313" key="7">
    <source>
        <dbReference type="Proteomes" id="UP000317730"/>
    </source>
</evidence>
<evidence type="ECO:0000256" key="3">
    <source>
        <dbReference type="ARBA" id="ARBA00022729"/>
    </source>
</evidence>
<comment type="similarity">
    <text evidence="2">Belongs to the bacterial solute-binding protein SsuA/TauA family.</text>
</comment>
<feature type="signal peptide" evidence="4">
    <location>
        <begin position="1"/>
        <end position="36"/>
    </location>
</feature>
<evidence type="ECO:0000256" key="4">
    <source>
        <dbReference type="SAM" id="SignalP"/>
    </source>
</evidence>
<dbReference type="EMBL" id="BJMV01000005">
    <property type="protein sequence ID" value="GEB85334.1"/>
    <property type="molecule type" value="Genomic_DNA"/>
</dbReference>
<name>A0A4Y3TUB8_9PROT</name>
<evidence type="ECO:0000259" key="5">
    <source>
        <dbReference type="Pfam" id="PF09084"/>
    </source>
</evidence>
<protein>
    <submittedName>
        <fullName evidence="6">ABC transporter substrate-binding protein</fullName>
    </submittedName>
</protein>
<comment type="caution">
    <text evidence="6">The sequence shown here is derived from an EMBL/GenBank/DDBJ whole genome shotgun (WGS) entry which is preliminary data.</text>
</comment>
<dbReference type="Gene3D" id="3.40.190.10">
    <property type="entry name" value="Periplasmic binding protein-like II"/>
    <property type="match status" value="2"/>
</dbReference>
<dbReference type="Proteomes" id="UP000317730">
    <property type="component" value="Unassembled WGS sequence"/>
</dbReference>
<evidence type="ECO:0000256" key="2">
    <source>
        <dbReference type="ARBA" id="ARBA00010742"/>
    </source>
</evidence>
<dbReference type="Pfam" id="PF09084">
    <property type="entry name" value="NMT1"/>
    <property type="match status" value="1"/>
</dbReference>
<dbReference type="PANTHER" id="PTHR30024:SF47">
    <property type="entry name" value="TAURINE-BINDING PERIPLASMIC PROTEIN"/>
    <property type="match status" value="1"/>
</dbReference>
<gene>
    <name evidence="6" type="ORF">APE01nite_11310</name>
</gene>
<evidence type="ECO:0000313" key="6">
    <source>
        <dbReference type="EMBL" id="GEB85334.1"/>
    </source>
</evidence>
<feature type="chain" id="PRO_5021382629" evidence="4">
    <location>
        <begin position="37"/>
        <end position="338"/>
    </location>
</feature>
<keyword evidence="3 4" id="KW-0732">Signal</keyword>
<dbReference type="SUPFAM" id="SSF53850">
    <property type="entry name" value="Periplasmic binding protein-like II"/>
    <property type="match status" value="1"/>
</dbReference>
<keyword evidence="7" id="KW-1185">Reference proteome</keyword>
<feature type="domain" description="SsuA/THI5-like" evidence="5">
    <location>
        <begin position="54"/>
        <end position="248"/>
    </location>
</feature>
<proteinExistence type="inferred from homology"/>
<dbReference type="InterPro" id="IPR015168">
    <property type="entry name" value="SsuA/THI5"/>
</dbReference>
<evidence type="ECO:0000256" key="1">
    <source>
        <dbReference type="ARBA" id="ARBA00004418"/>
    </source>
</evidence>
<sequence length="338" mass="36490">MQMKTKTMGSRFRNFLMTCCLVAVGGVAGSLAQAEAAPLQVGYSDWPGWVAWQVALDKGWFKEAGVDVSFQWFDYSASLDAFASGKLDAVTATNGDVLVTGSGGHKGMIVLVNDYSNGNDMIIGAPGVTSIKDLKGKKVGVERGLVDHLLLLNALQAAGMKETDITLVDTKTNETPQVLASGDVAAIGAWQPSAGQALRQVPGSRPIYTSHDAPGLIYDVLAVDPASLKAHPDDWKKVVGVWKRVVAFIEDPNTQGEALEIMSRRVGLEPASYKKLLKGTHLLTLEDNQKVYERNDTLSSIYGSTQNADNFNVKYEVYKAAQNIDTYIDPALIHELAK</sequence>
<dbReference type="PANTHER" id="PTHR30024">
    <property type="entry name" value="ALIPHATIC SULFONATES-BINDING PROTEIN-RELATED"/>
    <property type="match status" value="1"/>
</dbReference>
<dbReference type="GO" id="GO:0042597">
    <property type="term" value="C:periplasmic space"/>
    <property type="evidence" value="ECO:0007669"/>
    <property type="project" value="UniProtKB-SubCell"/>
</dbReference>
<dbReference type="CDD" id="cd13563">
    <property type="entry name" value="PBP2_SsuA_like_6"/>
    <property type="match status" value="1"/>
</dbReference>
<dbReference type="OrthoDB" id="9815602at2"/>
<accession>A0A4Y3TUB8</accession>
<reference evidence="6 7" key="1">
    <citation type="submission" date="2019-06" db="EMBL/GenBank/DDBJ databases">
        <title>Whole genome shotgun sequence of Acetobacter peroxydans NBRC 13755.</title>
        <authorList>
            <person name="Hosoyama A."/>
            <person name="Uohara A."/>
            <person name="Ohji S."/>
            <person name="Ichikawa N."/>
        </authorList>
    </citation>
    <scope>NUCLEOTIDE SEQUENCE [LARGE SCALE GENOMIC DNA]</scope>
    <source>
        <strain evidence="6 7">NBRC 13755</strain>
    </source>
</reference>
<dbReference type="AlphaFoldDB" id="A0A4Y3TUB8"/>
<comment type="subcellular location">
    <subcellularLocation>
        <location evidence="1">Periplasm</location>
    </subcellularLocation>
</comment>
<organism evidence="6 7">
    <name type="scientific">Acetobacter peroxydans</name>
    <dbReference type="NCBI Taxonomy" id="104098"/>
    <lineage>
        <taxon>Bacteria</taxon>
        <taxon>Pseudomonadati</taxon>
        <taxon>Pseudomonadota</taxon>
        <taxon>Alphaproteobacteria</taxon>
        <taxon>Acetobacterales</taxon>
        <taxon>Acetobacteraceae</taxon>
        <taxon>Acetobacter</taxon>
    </lineage>
</organism>